<dbReference type="EC" id="3.1.1.61" evidence="2"/>
<dbReference type="PROSITE" id="PS50122">
    <property type="entry name" value="CHEB"/>
    <property type="match status" value="1"/>
</dbReference>
<feature type="non-terminal residue" evidence="5">
    <location>
        <position position="1"/>
    </location>
</feature>
<dbReference type="Pfam" id="PF01339">
    <property type="entry name" value="CheB_methylest"/>
    <property type="match status" value="1"/>
</dbReference>
<evidence type="ECO:0000256" key="3">
    <source>
        <dbReference type="ARBA" id="ARBA00048267"/>
    </source>
</evidence>
<proteinExistence type="predicted"/>
<feature type="domain" description="CheB-type methylesterase" evidence="4">
    <location>
        <begin position="1"/>
        <end position="155"/>
    </location>
</feature>
<dbReference type="InterPro" id="IPR035909">
    <property type="entry name" value="CheB_C"/>
</dbReference>
<dbReference type="GO" id="GO:0000156">
    <property type="term" value="F:phosphorelay response regulator activity"/>
    <property type="evidence" value="ECO:0007669"/>
    <property type="project" value="InterPro"/>
</dbReference>
<organism evidence="5">
    <name type="scientific">marine sediment metagenome</name>
    <dbReference type="NCBI Taxonomy" id="412755"/>
    <lineage>
        <taxon>unclassified sequences</taxon>
        <taxon>metagenomes</taxon>
        <taxon>ecological metagenomes</taxon>
    </lineage>
</organism>
<dbReference type="InterPro" id="IPR000673">
    <property type="entry name" value="Sig_transdc_resp-reg_Me-estase"/>
</dbReference>
<comment type="catalytic activity">
    <reaction evidence="3">
        <text>[protein]-L-glutamate 5-O-methyl ester + H2O = L-glutamyl-[protein] + methanol + H(+)</text>
        <dbReference type="Rhea" id="RHEA:23236"/>
        <dbReference type="Rhea" id="RHEA-COMP:10208"/>
        <dbReference type="Rhea" id="RHEA-COMP:10311"/>
        <dbReference type="ChEBI" id="CHEBI:15377"/>
        <dbReference type="ChEBI" id="CHEBI:15378"/>
        <dbReference type="ChEBI" id="CHEBI:17790"/>
        <dbReference type="ChEBI" id="CHEBI:29973"/>
        <dbReference type="ChEBI" id="CHEBI:82795"/>
        <dbReference type="EC" id="3.1.1.61"/>
    </reaction>
</comment>
<name>A0A0F9ATV6_9ZZZZ</name>
<evidence type="ECO:0000313" key="5">
    <source>
        <dbReference type="EMBL" id="KKL12870.1"/>
    </source>
</evidence>
<sequence>QHMPAQFTTSFAGRLNSLCAVNVKEAADGDRVIPGQGLLAPGGFHMLFQRSGANYYVKIKDGPLVCRQKPSVDVLFRSVAKYAGVNAVGAILTGMGEDGAEGLLEMKRQGAHTVAQDEASCVVYGMPKAAADIKAAERIVTLNKVPAEMIRFAQA</sequence>
<dbReference type="PANTHER" id="PTHR42872">
    <property type="entry name" value="PROTEIN-GLUTAMATE METHYLESTERASE/PROTEIN-GLUTAMINE GLUTAMINASE"/>
    <property type="match status" value="1"/>
</dbReference>
<dbReference type="AlphaFoldDB" id="A0A0F9ATV6"/>
<gene>
    <name evidence="5" type="ORF">LCGC14_2531450</name>
</gene>
<evidence type="ECO:0000256" key="1">
    <source>
        <dbReference type="ARBA" id="ARBA00022801"/>
    </source>
</evidence>
<keyword evidence="1" id="KW-0378">Hydrolase</keyword>
<dbReference type="EMBL" id="LAZR01041092">
    <property type="protein sequence ID" value="KKL12870.1"/>
    <property type="molecule type" value="Genomic_DNA"/>
</dbReference>
<dbReference type="SUPFAM" id="SSF52738">
    <property type="entry name" value="Methylesterase CheB, C-terminal domain"/>
    <property type="match status" value="1"/>
</dbReference>
<dbReference type="GO" id="GO:0008984">
    <property type="term" value="F:protein-glutamate methylesterase activity"/>
    <property type="evidence" value="ECO:0007669"/>
    <property type="project" value="UniProtKB-EC"/>
</dbReference>
<dbReference type="GO" id="GO:0005737">
    <property type="term" value="C:cytoplasm"/>
    <property type="evidence" value="ECO:0007669"/>
    <property type="project" value="InterPro"/>
</dbReference>
<dbReference type="CDD" id="cd16432">
    <property type="entry name" value="CheB_Rec"/>
    <property type="match status" value="1"/>
</dbReference>
<accession>A0A0F9ATV6</accession>
<dbReference type="PANTHER" id="PTHR42872:SF6">
    <property type="entry name" value="PROTEIN-GLUTAMATE METHYLESTERASE_PROTEIN-GLUTAMINE GLUTAMINASE"/>
    <property type="match status" value="1"/>
</dbReference>
<dbReference type="Gene3D" id="3.40.50.180">
    <property type="entry name" value="Methylesterase CheB, C-terminal domain"/>
    <property type="match status" value="1"/>
</dbReference>
<evidence type="ECO:0000256" key="2">
    <source>
        <dbReference type="ARBA" id="ARBA00039140"/>
    </source>
</evidence>
<comment type="caution">
    <text evidence="5">The sequence shown here is derived from an EMBL/GenBank/DDBJ whole genome shotgun (WGS) entry which is preliminary data.</text>
</comment>
<reference evidence="5" key="1">
    <citation type="journal article" date="2015" name="Nature">
        <title>Complex archaea that bridge the gap between prokaryotes and eukaryotes.</title>
        <authorList>
            <person name="Spang A."/>
            <person name="Saw J.H."/>
            <person name="Jorgensen S.L."/>
            <person name="Zaremba-Niedzwiedzka K."/>
            <person name="Martijn J."/>
            <person name="Lind A.E."/>
            <person name="van Eijk R."/>
            <person name="Schleper C."/>
            <person name="Guy L."/>
            <person name="Ettema T.J."/>
        </authorList>
    </citation>
    <scope>NUCLEOTIDE SEQUENCE</scope>
</reference>
<dbReference type="GO" id="GO:0006935">
    <property type="term" value="P:chemotaxis"/>
    <property type="evidence" value="ECO:0007669"/>
    <property type="project" value="InterPro"/>
</dbReference>
<evidence type="ECO:0000259" key="4">
    <source>
        <dbReference type="PROSITE" id="PS50122"/>
    </source>
</evidence>
<protein>
    <recommendedName>
        <fullName evidence="2">protein-glutamate methylesterase</fullName>
        <ecNumber evidence="2">3.1.1.61</ecNumber>
    </recommendedName>
</protein>